<name>A0A4R6STD8_9SPHI</name>
<dbReference type="RefSeq" id="WP_133576612.1">
    <property type="nucleotide sequence ID" value="NZ_SNYC01000005.1"/>
</dbReference>
<dbReference type="InterPro" id="IPR004358">
    <property type="entry name" value="Sig_transdc_His_kin-like_C"/>
</dbReference>
<dbReference type="FunFam" id="1.10.287.130:FF:000001">
    <property type="entry name" value="Two-component sensor histidine kinase"/>
    <property type="match status" value="1"/>
</dbReference>
<organism evidence="16 17">
    <name type="scientific">Pedobacter metabolipauper</name>
    <dbReference type="NCBI Taxonomy" id="425513"/>
    <lineage>
        <taxon>Bacteria</taxon>
        <taxon>Pseudomonadati</taxon>
        <taxon>Bacteroidota</taxon>
        <taxon>Sphingobacteriia</taxon>
        <taxon>Sphingobacteriales</taxon>
        <taxon>Sphingobacteriaceae</taxon>
        <taxon>Pedobacter</taxon>
    </lineage>
</organism>
<dbReference type="Pfam" id="PF13426">
    <property type="entry name" value="PAS_9"/>
    <property type="match status" value="1"/>
</dbReference>
<dbReference type="SMART" id="SM00086">
    <property type="entry name" value="PAC"/>
    <property type="match status" value="3"/>
</dbReference>
<dbReference type="PROSITE" id="PS50113">
    <property type="entry name" value="PAC"/>
    <property type="match status" value="2"/>
</dbReference>
<dbReference type="PRINTS" id="PR00344">
    <property type="entry name" value="BCTRLSENSOR"/>
</dbReference>
<dbReference type="InterPro" id="IPR036097">
    <property type="entry name" value="HisK_dim/P_sf"/>
</dbReference>
<dbReference type="SUPFAM" id="SSF55785">
    <property type="entry name" value="PYP-like sensor domain (PAS domain)"/>
    <property type="match status" value="4"/>
</dbReference>
<keyword evidence="4" id="KW-0597">Phosphoprotein</keyword>
<keyword evidence="17" id="KW-1185">Reference proteome</keyword>
<evidence type="ECO:0000259" key="15">
    <source>
        <dbReference type="PROSITE" id="PS50113"/>
    </source>
</evidence>
<evidence type="ECO:0000256" key="3">
    <source>
        <dbReference type="ARBA" id="ARBA00012438"/>
    </source>
</evidence>
<dbReference type="EMBL" id="SNYC01000005">
    <property type="protein sequence ID" value="TDQ08216.1"/>
    <property type="molecule type" value="Genomic_DNA"/>
</dbReference>
<dbReference type="InterPro" id="IPR036890">
    <property type="entry name" value="HATPase_C_sf"/>
</dbReference>
<dbReference type="Pfam" id="PF08448">
    <property type="entry name" value="PAS_4"/>
    <property type="match status" value="2"/>
</dbReference>
<dbReference type="GO" id="GO:0030295">
    <property type="term" value="F:protein kinase activator activity"/>
    <property type="evidence" value="ECO:0007669"/>
    <property type="project" value="TreeGrafter"/>
</dbReference>
<keyword evidence="8" id="KW-0418">Kinase</keyword>
<evidence type="ECO:0000256" key="4">
    <source>
        <dbReference type="ARBA" id="ARBA00022553"/>
    </source>
</evidence>
<keyword evidence="7" id="KW-0547">Nucleotide-binding</keyword>
<keyword evidence="11" id="KW-0902">Two-component regulatory system</keyword>
<keyword evidence="9" id="KW-0067">ATP-binding</keyword>
<dbReference type="InterPro" id="IPR001610">
    <property type="entry name" value="PAC"/>
</dbReference>
<dbReference type="GO" id="GO:0000155">
    <property type="term" value="F:phosphorelay sensor kinase activity"/>
    <property type="evidence" value="ECO:0007669"/>
    <property type="project" value="InterPro"/>
</dbReference>
<dbReference type="NCBIfam" id="TIGR00229">
    <property type="entry name" value="sensory_box"/>
    <property type="match status" value="3"/>
</dbReference>
<sequence length="859" mass="96921">MNNSDYLLNNEQLLEVFTLTKTATAIHVSEDAVIQTANDAMLRIWDKDKSVIGKSLADALPELREQPFIGLFKRVWNEGITISGNDTPADIAVDGKLQTFYFDFEYRAIKNDQGKTLCILHTATDVTDRFLKKEAIIHAREKEEALLREQEINEELAAANEELSAINEELQQTQENLYELNNELEDRISERTRDLSQANVELRYSELKINDILNQLPSPVVVLRGSTFIIEMVNQAILSFWNKSHSEVIGKPMLEVFPELAAQIFPTLWKKVLETGEPVFNRETPIYYAADDGTKRQHFVDYFYKPLTELDGTRTGVLATLIDVTHKIEANKQLEENQVSLQKLNEELSAINEEMTASNEELLVTNEALADSKESLVKKVNELAASEARFISMVTQAPVAITVLKTSDLIIDIVNERMLEIWGKTPDIQGKPLALAMPELEGQPFLQILSDVLNSGEPYYGSESKAQIVRNGELIQGYFNFICQPIKDDTGAVTSVLQVVNEITEQVDIRIELLKAEKMMDLAITAAKLGSWHIHPVTKELKYNAMLAKLFGYEGTENMTYAQAIGQVVEEHRDRITQEINNAINNGGDYDITYAQRRFNDNEVIWLRSLGKITPGDDGNLSLFSGFVMDITEMKKDEQRKNDFIGMVSHELKTPLTSLNGYIQMLMSKAKKSEDVFAISALDVAIKQVKKMTSMINGFLNISRLESGKILLNKSHFRLDELIQATAQESRLLDPGHTVTIFADQAVDVFADYDKISNVVSNLLSNAVKYSPNSHEIEVHCIVKKNLVEVSVKDYGIGIETEDLNRLFERFYRVESNNSISGFGIGLYLSAEIIDRHNGKIWAESEPDKGSTFYFTLPL</sequence>
<evidence type="ECO:0000256" key="11">
    <source>
        <dbReference type="ARBA" id="ARBA00023012"/>
    </source>
</evidence>
<protein>
    <recommendedName>
        <fullName evidence="3">histidine kinase</fullName>
        <ecNumber evidence="3">2.7.13.3</ecNumber>
    </recommendedName>
</protein>
<dbReference type="InterPro" id="IPR013656">
    <property type="entry name" value="PAS_4"/>
</dbReference>
<dbReference type="SMART" id="SM00387">
    <property type="entry name" value="HATPase_c"/>
    <property type="match status" value="1"/>
</dbReference>
<dbReference type="GO" id="GO:0005524">
    <property type="term" value="F:ATP binding"/>
    <property type="evidence" value="ECO:0007669"/>
    <property type="project" value="UniProtKB-KW"/>
</dbReference>
<dbReference type="PANTHER" id="PTHR42878">
    <property type="entry name" value="TWO-COMPONENT HISTIDINE KINASE"/>
    <property type="match status" value="1"/>
</dbReference>
<dbReference type="CDD" id="cd00130">
    <property type="entry name" value="PAS"/>
    <property type="match status" value="2"/>
</dbReference>
<dbReference type="SMART" id="SM00091">
    <property type="entry name" value="PAS"/>
    <property type="match status" value="4"/>
</dbReference>
<dbReference type="PANTHER" id="PTHR42878:SF7">
    <property type="entry name" value="SENSOR HISTIDINE KINASE GLRK"/>
    <property type="match status" value="1"/>
</dbReference>
<dbReference type="Gene3D" id="3.30.565.10">
    <property type="entry name" value="Histidine kinase-like ATPase, C-terminal domain"/>
    <property type="match status" value="1"/>
</dbReference>
<dbReference type="InterPro" id="IPR013655">
    <property type="entry name" value="PAS_fold_3"/>
</dbReference>
<evidence type="ECO:0000256" key="8">
    <source>
        <dbReference type="ARBA" id="ARBA00022777"/>
    </source>
</evidence>
<proteinExistence type="predicted"/>
<dbReference type="OrthoDB" id="9813151at2"/>
<dbReference type="InterPro" id="IPR000700">
    <property type="entry name" value="PAS-assoc_C"/>
</dbReference>
<keyword evidence="6" id="KW-0812">Transmembrane</keyword>
<dbReference type="SUPFAM" id="SSF55874">
    <property type="entry name" value="ATPase domain of HSP90 chaperone/DNA topoisomerase II/histidine kinase"/>
    <property type="match status" value="1"/>
</dbReference>
<dbReference type="InterPro" id="IPR050351">
    <property type="entry name" value="BphY/WalK/GraS-like"/>
</dbReference>
<dbReference type="CDD" id="cd00075">
    <property type="entry name" value="HATPase"/>
    <property type="match status" value="1"/>
</dbReference>
<evidence type="ECO:0000256" key="9">
    <source>
        <dbReference type="ARBA" id="ARBA00022840"/>
    </source>
</evidence>
<evidence type="ECO:0000256" key="7">
    <source>
        <dbReference type="ARBA" id="ARBA00022741"/>
    </source>
</evidence>
<dbReference type="GO" id="GO:0000156">
    <property type="term" value="F:phosphorelay response regulator activity"/>
    <property type="evidence" value="ECO:0007669"/>
    <property type="project" value="TreeGrafter"/>
</dbReference>
<dbReference type="InterPro" id="IPR000014">
    <property type="entry name" value="PAS"/>
</dbReference>
<dbReference type="InterPro" id="IPR005467">
    <property type="entry name" value="His_kinase_dom"/>
</dbReference>
<dbReference type="PROSITE" id="PS50109">
    <property type="entry name" value="HIS_KIN"/>
    <property type="match status" value="1"/>
</dbReference>
<evidence type="ECO:0000256" key="5">
    <source>
        <dbReference type="ARBA" id="ARBA00022679"/>
    </source>
</evidence>
<dbReference type="InterPro" id="IPR035965">
    <property type="entry name" value="PAS-like_dom_sf"/>
</dbReference>
<dbReference type="SUPFAM" id="SSF47384">
    <property type="entry name" value="Homodimeric domain of signal transducing histidine kinase"/>
    <property type="match status" value="1"/>
</dbReference>
<keyword evidence="5" id="KW-0808">Transferase</keyword>
<dbReference type="Proteomes" id="UP000295620">
    <property type="component" value="Unassembled WGS sequence"/>
</dbReference>
<dbReference type="Gene3D" id="1.10.287.130">
    <property type="match status" value="1"/>
</dbReference>
<comment type="subcellular location">
    <subcellularLocation>
        <location evidence="2">Membrane</location>
        <topology evidence="2">Multi-pass membrane protein</topology>
    </subcellularLocation>
</comment>
<evidence type="ECO:0000313" key="17">
    <source>
        <dbReference type="Proteomes" id="UP000295620"/>
    </source>
</evidence>
<dbReference type="InterPro" id="IPR003661">
    <property type="entry name" value="HisK_dim/P_dom"/>
</dbReference>
<evidence type="ECO:0000256" key="12">
    <source>
        <dbReference type="ARBA" id="ARBA00023136"/>
    </source>
</evidence>
<dbReference type="GO" id="GO:0007234">
    <property type="term" value="P:osmosensory signaling via phosphorelay pathway"/>
    <property type="evidence" value="ECO:0007669"/>
    <property type="project" value="TreeGrafter"/>
</dbReference>
<comment type="caution">
    <text evidence="16">The sequence shown here is derived from an EMBL/GenBank/DDBJ whole genome shotgun (WGS) entry which is preliminary data.</text>
</comment>
<evidence type="ECO:0000256" key="2">
    <source>
        <dbReference type="ARBA" id="ARBA00004141"/>
    </source>
</evidence>
<evidence type="ECO:0000256" key="13">
    <source>
        <dbReference type="SAM" id="Coils"/>
    </source>
</evidence>
<dbReference type="AlphaFoldDB" id="A0A4R6STD8"/>
<feature type="domain" description="PAC" evidence="15">
    <location>
        <begin position="590"/>
        <end position="643"/>
    </location>
</feature>
<dbReference type="FunFam" id="3.30.565.10:FF:000006">
    <property type="entry name" value="Sensor histidine kinase WalK"/>
    <property type="match status" value="1"/>
</dbReference>
<dbReference type="Gene3D" id="3.30.450.20">
    <property type="entry name" value="PAS domain"/>
    <property type="match status" value="4"/>
</dbReference>
<comment type="catalytic activity">
    <reaction evidence="1">
        <text>ATP + protein L-histidine = ADP + protein N-phospho-L-histidine.</text>
        <dbReference type="EC" id="2.7.13.3"/>
    </reaction>
</comment>
<dbReference type="EC" id="2.7.13.3" evidence="3"/>
<dbReference type="SMART" id="SM00388">
    <property type="entry name" value="HisKA"/>
    <property type="match status" value="1"/>
</dbReference>
<dbReference type="GO" id="GO:0016020">
    <property type="term" value="C:membrane"/>
    <property type="evidence" value="ECO:0007669"/>
    <property type="project" value="UniProtKB-SubCell"/>
</dbReference>
<keyword evidence="10" id="KW-1133">Transmembrane helix</keyword>
<evidence type="ECO:0000256" key="10">
    <source>
        <dbReference type="ARBA" id="ARBA00022989"/>
    </source>
</evidence>
<dbReference type="Pfam" id="PF02518">
    <property type="entry name" value="HATPase_c"/>
    <property type="match status" value="1"/>
</dbReference>
<dbReference type="Pfam" id="PF00512">
    <property type="entry name" value="HisKA"/>
    <property type="match status" value="1"/>
</dbReference>
<keyword evidence="13" id="KW-0175">Coiled coil</keyword>
<keyword evidence="12" id="KW-0472">Membrane</keyword>
<dbReference type="CDD" id="cd00082">
    <property type="entry name" value="HisKA"/>
    <property type="match status" value="1"/>
</dbReference>
<gene>
    <name evidence="16" type="ORF">ATK78_2723</name>
</gene>
<dbReference type="InterPro" id="IPR003594">
    <property type="entry name" value="HATPase_dom"/>
</dbReference>
<feature type="coiled-coil region" evidence="13">
    <location>
        <begin position="142"/>
        <end position="201"/>
    </location>
</feature>
<feature type="domain" description="Histidine kinase" evidence="14">
    <location>
        <begin position="647"/>
        <end position="859"/>
    </location>
</feature>
<reference evidence="16 17" key="1">
    <citation type="submission" date="2019-03" db="EMBL/GenBank/DDBJ databases">
        <title>Genomic Encyclopedia of Archaeal and Bacterial Type Strains, Phase II (KMG-II): from individual species to whole genera.</title>
        <authorList>
            <person name="Goeker M."/>
        </authorList>
    </citation>
    <scope>NUCLEOTIDE SEQUENCE [LARGE SCALE GENOMIC DNA]</scope>
    <source>
        <strain evidence="16 17">DSM 19035</strain>
    </source>
</reference>
<evidence type="ECO:0000313" key="16">
    <source>
        <dbReference type="EMBL" id="TDQ08216.1"/>
    </source>
</evidence>
<evidence type="ECO:0000259" key="14">
    <source>
        <dbReference type="PROSITE" id="PS50109"/>
    </source>
</evidence>
<dbReference type="Pfam" id="PF08447">
    <property type="entry name" value="PAS_3"/>
    <property type="match status" value="1"/>
</dbReference>
<evidence type="ECO:0000256" key="1">
    <source>
        <dbReference type="ARBA" id="ARBA00000085"/>
    </source>
</evidence>
<feature type="coiled-coil region" evidence="13">
    <location>
        <begin position="327"/>
        <end position="361"/>
    </location>
</feature>
<feature type="domain" description="PAC" evidence="15">
    <location>
        <begin position="282"/>
        <end position="336"/>
    </location>
</feature>
<accession>A0A4R6STD8</accession>
<evidence type="ECO:0000256" key="6">
    <source>
        <dbReference type="ARBA" id="ARBA00022692"/>
    </source>
</evidence>